<proteinExistence type="predicted"/>
<dbReference type="EMBL" id="CP132507">
    <property type="protein sequence ID" value="WNO03390.1"/>
    <property type="molecule type" value="Genomic_DNA"/>
</dbReference>
<protein>
    <recommendedName>
        <fullName evidence="5">DUF4197 domain-containing protein</fullName>
    </recommendedName>
</protein>
<evidence type="ECO:0000313" key="3">
    <source>
        <dbReference type="EMBL" id="WNO03390.1"/>
    </source>
</evidence>
<keyword evidence="2" id="KW-0732">Signal</keyword>
<evidence type="ECO:0008006" key="5">
    <source>
        <dbReference type="Google" id="ProtNLM"/>
    </source>
</evidence>
<name>A0ABZ0AUS4_9BURK</name>
<accession>A0ABZ0AUS4</accession>
<gene>
    <name evidence="3" type="ORF">RAN89_10665</name>
</gene>
<evidence type="ECO:0000256" key="2">
    <source>
        <dbReference type="SAM" id="SignalP"/>
    </source>
</evidence>
<dbReference type="RefSeq" id="WP_313866295.1">
    <property type="nucleotide sequence ID" value="NZ_CP132507.1"/>
</dbReference>
<reference evidence="3 4" key="1">
    <citation type="submission" date="2023-08" db="EMBL/GenBank/DDBJ databases">
        <title>Rhodoferax potami sp. nov. and Rhodoferax mekongensis sp. nov., isolated from the Mekong River in Thailand.</title>
        <authorList>
            <person name="Kitikhun S."/>
            <person name="Charoenyingcharoen P."/>
            <person name="Siriarchawattana P."/>
            <person name="Likhitrattanapisal S."/>
            <person name="Nilsakha T."/>
            <person name="Chanpet A."/>
            <person name="Rattanawaree P."/>
            <person name="Ingsriswang S."/>
        </authorList>
    </citation>
    <scope>NUCLEOTIDE SEQUENCE [LARGE SCALE GENOMIC DNA]</scope>
    <source>
        <strain evidence="3 4">TBRC 17307</strain>
    </source>
</reference>
<feature type="chain" id="PRO_5045898603" description="DUF4197 domain-containing protein" evidence="2">
    <location>
        <begin position="27"/>
        <end position="226"/>
    </location>
</feature>
<evidence type="ECO:0000256" key="1">
    <source>
        <dbReference type="SAM" id="MobiDB-lite"/>
    </source>
</evidence>
<sequence length="226" mass="23124">MKASRRNLIAALAITSGSLVTTSAYAQFGALLGMGSKPSGGAASADPEAFLKSAQAAEKLMKNSAALLAQGLTSKEKAAELEAGRKAANAATDPAEKNALSQDVSKKEASALNEAMNNANIGEAVKNLNADQKALVAAASFNFMLALLQDKALVEQATGLISSMSGNPMNLSKLGGIKDAAASLKQQIAEASVFADKMPKIFAAVGVTAPITKDDKPKEMKQVVGD</sequence>
<dbReference type="Proteomes" id="UP001302257">
    <property type="component" value="Chromosome"/>
</dbReference>
<feature type="region of interest" description="Disordered" evidence="1">
    <location>
        <begin position="83"/>
        <end position="106"/>
    </location>
</feature>
<evidence type="ECO:0000313" key="4">
    <source>
        <dbReference type="Proteomes" id="UP001302257"/>
    </source>
</evidence>
<organism evidence="3 4">
    <name type="scientific">Rhodoferax mekongensis</name>
    <dbReference type="NCBI Taxonomy" id="3068341"/>
    <lineage>
        <taxon>Bacteria</taxon>
        <taxon>Pseudomonadati</taxon>
        <taxon>Pseudomonadota</taxon>
        <taxon>Betaproteobacteria</taxon>
        <taxon>Burkholderiales</taxon>
        <taxon>Comamonadaceae</taxon>
        <taxon>Rhodoferax</taxon>
    </lineage>
</organism>
<feature type="signal peptide" evidence="2">
    <location>
        <begin position="1"/>
        <end position="26"/>
    </location>
</feature>
<keyword evidence="4" id="KW-1185">Reference proteome</keyword>